<reference evidence="1" key="1">
    <citation type="journal article" date="2014" name="Int. J. Syst. Evol. Microbiol.">
        <title>Complete genome sequence of Corynebacterium casei LMG S-19264T (=DSM 44701T), isolated from a smear-ripened cheese.</title>
        <authorList>
            <consortium name="US DOE Joint Genome Institute (JGI-PGF)"/>
            <person name="Walter F."/>
            <person name="Albersmeier A."/>
            <person name="Kalinowski J."/>
            <person name="Ruckert C."/>
        </authorList>
    </citation>
    <scope>NUCLEOTIDE SEQUENCE</scope>
    <source>
        <strain evidence="1">KCTC 32296</strain>
    </source>
</reference>
<accession>A0A918Q7W5</accession>
<dbReference type="Proteomes" id="UP000662572">
    <property type="component" value="Unassembled WGS sequence"/>
</dbReference>
<dbReference type="AlphaFoldDB" id="A0A918Q7W5"/>
<organism evidence="1 2">
    <name type="scientific">Asticcacaulis endophyticus</name>
    <dbReference type="NCBI Taxonomy" id="1395890"/>
    <lineage>
        <taxon>Bacteria</taxon>
        <taxon>Pseudomonadati</taxon>
        <taxon>Pseudomonadota</taxon>
        <taxon>Alphaproteobacteria</taxon>
        <taxon>Caulobacterales</taxon>
        <taxon>Caulobacteraceae</taxon>
        <taxon>Asticcacaulis</taxon>
    </lineage>
</organism>
<sequence length="41" mass="4443">MVIDAIVNAVQDSETILSGTTAVKVFAACVLRQELLLTDMY</sequence>
<gene>
    <name evidence="1" type="ORF">GCM10011273_20320</name>
</gene>
<reference evidence="1" key="2">
    <citation type="submission" date="2020-09" db="EMBL/GenBank/DDBJ databases">
        <authorList>
            <person name="Sun Q."/>
            <person name="Kim S."/>
        </authorList>
    </citation>
    <scope>NUCLEOTIDE SEQUENCE</scope>
    <source>
        <strain evidence="1">KCTC 32296</strain>
    </source>
</reference>
<keyword evidence="2" id="KW-1185">Reference proteome</keyword>
<protein>
    <submittedName>
        <fullName evidence="1">Uncharacterized protein</fullName>
    </submittedName>
</protein>
<proteinExistence type="predicted"/>
<name>A0A918Q7W5_9CAUL</name>
<comment type="caution">
    <text evidence="1">The sequence shown here is derived from an EMBL/GenBank/DDBJ whole genome shotgun (WGS) entry which is preliminary data.</text>
</comment>
<dbReference type="EMBL" id="BMZB01000002">
    <property type="protein sequence ID" value="GGZ33890.1"/>
    <property type="molecule type" value="Genomic_DNA"/>
</dbReference>
<evidence type="ECO:0000313" key="1">
    <source>
        <dbReference type="EMBL" id="GGZ33890.1"/>
    </source>
</evidence>
<evidence type="ECO:0000313" key="2">
    <source>
        <dbReference type="Proteomes" id="UP000662572"/>
    </source>
</evidence>